<dbReference type="PANTHER" id="PTHR36966">
    <property type="entry name" value="REP-ASSOCIATED TYROSINE TRANSPOSASE"/>
    <property type="match status" value="1"/>
</dbReference>
<gene>
    <name evidence="2" type="ORF">F3059_02525</name>
</gene>
<dbReference type="AlphaFoldDB" id="A0A6N6M905"/>
<dbReference type="InterPro" id="IPR002686">
    <property type="entry name" value="Transposase_17"/>
</dbReference>
<dbReference type="OrthoDB" id="9794403at2"/>
<organism evidence="2 3">
    <name type="scientific">Salibacter halophilus</name>
    <dbReference type="NCBI Taxonomy" id="1803916"/>
    <lineage>
        <taxon>Bacteria</taxon>
        <taxon>Pseudomonadati</taxon>
        <taxon>Bacteroidota</taxon>
        <taxon>Flavobacteriia</taxon>
        <taxon>Flavobacteriales</taxon>
        <taxon>Salibacteraceae</taxon>
        <taxon>Salibacter</taxon>
    </lineage>
</organism>
<dbReference type="SUPFAM" id="SSF143422">
    <property type="entry name" value="Transposase IS200-like"/>
    <property type="match status" value="1"/>
</dbReference>
<evidence type="ECO:0000259" key="1">
    <source>
        <dbReference type="SMART" id="SM01321"/>
    </source>
</evidence>
<feature type="domain" description="Transposase IS200-like" evidence="1">
    <location>
        <begin position="21"/>
        <end position="160"/>
    </location>
</feature>
<evidence type="ECO:0000313" key="2">
    <source>
        <dbReference type="EMBL" id="KAB1065546.1"/>
    </source>
</evidence>
<protein>
    <recommendedName>
        <fullName evidence="1">Transposase IS200-like domain-containing protein</fullName>
    </recommendedName>
</protein>
<dbReference type="InterPro" id="IPR052715">
    <property type="entry name" value="RAYT_transposase"/>
</dbReference>
<dbReference type="InterPro" id="IPR036515">
    <property type="entry name" value="Transposase_17_sf"/>
</dbReference>
<dbReference type="RefSeq" id="WP_151166370.1">
    <property type="nucleotide sequence ID" value="NZ_WACR01000002.1"/>
</dbReference>
<dbReference type="PANTHER" id="PTHR36966:SF1">
    <property type="entry name" value="REP-ASSOCIATED TYROSINE TRANSPOSASE"/>
    <property type="match status" value="1"/>
</dbReference>
<proteinExistence type="predicted"/>
<keyword evidence="3" id="KW-1185">Reference proteome</keyword>
<evidence type="ECO:0000313" key="3">
    <source>
        <dbReference type="Proteomes" id="UP000435357"/>
    </source>
</evidence>
<dbReference type="GO" id="GO:0043565">
    <property type="term" value="F:sequence-specific DNA binding"/>
    <property type="evidence" value="ECO:0007669"/>
    <property type="project" value="TreeGrafter"/>
</dbReference>
<reference evidence="2 3" key="1">
    <citation type="submission" date="2019-09" db="EMBL/GenBank/DDBJ databases">
        <title>Genomes of Cryomorphaceae.</title>
        <authorList>
            <person name="Bowman J.P."/>
        </authorList>
    </citation>
    <scope>NUCLEOTIDE SEQUENCE [LARGE SCALE GENOMIC DNA]</scope>
    <source>
        <strain evidence="2 3">KCTC 52047</strain>
    </source>
</reference>
<dbReference type="GO" id="GO:0006313">
    <property type="term" value="P:DNA transposition"/>
    <property type="evidence" value="ECO:0007669"/>
    <property type="project" value="InterPro"/>
</dbReference>
<dbReference type="Gene3D" id="3.30.70.1290">
    <property type="entry name" value="Transposase IS200-like"/>
    <property type="match status" value="1"/>
</dbReference>
<dbReference type="GO" id="GO:0004803">
    <property type="term" value="F:transposase activity"/>
    <property type="evidence" value="ECO:0007669"/>
    <property type="project" value="InterPro"/>
</dbReference>
<name>A0A6N6M905_9FLAO</name>
<dbReference type="EMBL" id="WACR01000002">
    <property type="protein sequence ID" value="KAB1065546.1"/>
    <property type="molecule type" value="Genomic_DNA"/>
</dbReference>
<sequence>MTNHRKKLKDETNRLKNWDYGSNAAYFITICTTNRNPFFGEIENAKMHLTDIGEIANQYWSDIPDHFPFVKLDAFVIMPDHVHGIIIIDKQIHPNNRVIQPNQFGPQSKNLGSIVRGFKAGVTKYARMNDIEFKWQSRYHDHIIRNEKSFYRIRKYIIDNPKNW</sequence>
<dbReference type="SMART" id="SM01321">
    <property type="entry name" value="Y1_Tnp"/>
    <property type="match status" value="1"/>
</dbReference>
<comment type="caution">
    <text evidence="2">The sequence shown here is derived from an EMBL/GenBank/DDBJ whole genome shotgun (WGS) entry which is preliminary data.</text>
</comment>
<accession>A0A6N6M905</accession>
<dbReference type="Proteomes" id="UP000435357">
    <property type="component" value="Unassembled WGS sequence"/>
</dbReference>